<keyword evidence="2" id="KW-1185">Reference proteome</keyword>
<dbReference type="OrthoDB" id="2963168at2759"/>
<dbReference type="SUPFAM" id="SSF53067">
    <property type="entry name" value="Actin-like ATPase domain"/>
    <property type="match status" value="1"/>
</dbReference>
<proteinExistence type="predicted"/>
<evidence type="ECO:0000313" key="2">
    <source>
        <dbReference type="Proteomes" id="UP000886523"/>
    </source>
</evidence>
<evidence type="ECO:0000313" key="1">
    <source>
        <dbReference type="EMBL" id="KAF9513160.1"/>
    </source>
</evidence>
<reference evidence="1" key="1">
    <citation type="journal article" date="2020" name="Nat. Commun.">
        <title>Large-scale genome sequencing of mycorrhizal fungi provides insights into the early evolution of symbiotic traits.</title>
        <authorList>
            <person name="Miyauchi S."/>
            <person name="Kiss E."/>
            <person name="Kuo A."/>
            <person name="Drula E."/>
            <person name="Kohler A."/>
            <person name="Sanchez-Garcia M."/>
            <person name="Morin E."/>
            <person name="Andreopoulos B."/>
            <person name="Barry K.W."/>
            <person name="Bonito G."/>
            <person name="Buee M."/>
            <person name="Carver A."/>
            <person name="Chen C."/>
            <person name="Cichocki N."/>
            <person name="Clum A."/>
            <person name="Culley D."/>
            <person name="Crous P.W."/>
            <person name="Fauchery L."/>
            <person name="Girlanda M."/>
            <person name="Hayes R.D."/>
            <person name="Keri Z."/>
            <person name="LaButti K."/>
            <person name="Lipzen A."/>
            <person name="Lombard V."/>
            <person name="Magnuson J."/>
            <person name="Maillard F."/>
            <person name="Murat C."/>
            <person name="Nolan M."/>
            <person name="Ohm R.A."/>
            <person name="Pangilinan J."/>
            <person name="Pereira M.F."/>
            <person name="Perotto S."/>
            <person name="Peter M."/>
            <person name="Pfister S."/>
            <person name="Riley R."/>
            <person name="Sitrit Y."/>
            <person name="Stielow J.B."/>
            <person name="Szollosi G."/>
            <person name="Zifcakova L."/>
            <person name="Stursova M."/>
            <person name="Spatafora J.W."/>
            <person name="Tedersoo L."/>
            <person name="Vaario L.M."/>
            <person name="Yamada A."/>
            <person name="Yan M."/>
            <person name="Wang P."/>
            <person name="Xu J."/>
            <person name="Bruns T."/>
            <person name="Baldrian P."/>
            <person name="Vilgalys R."/>
            <person name="Dunand C."/>
            <person name="Henrissat B."/>
            <person name="Grigoriev I.V."/>
            <person name="Hibbett D."/>
            <person name="Nagy L.G."/>
            <person name="Martin F.M."/>
        </authorList>
    </citation>
    <scope>NUCLEOTIDE SEQUENCE</scope>
    <source>
        <strain evidence="1">UP504</strain>
    </source>
</reference>
<accession>A0A9P6DWV4</accession>
<dbReference type="PANTHER" id="PTHR14187">
    <property type="entry name" value="ALPHA KINASE/ELONGATION FACTOR 2 KINASE"/>
    <property type="match status" value="1"/>
</dbReference>
<dbReference type="PANTHER" id="PTHR14187:SF5">
    <property type="entry name" value="HEAT SHOCK 70 KDA PROTEIN 12A"/>
    <property type="match status" value="1"/>
</dbReference>
<organism evidence="1 2">
    <name type="scientific">Hydnum rufescens UP504</name>
    <dbReference type="NCBI Taxonomy" id="1448309"/>
    <lineage>
        <taxon>Eukaryota</taxon>
        <taxon>Fungi</taxon>
        <taxon>Dikarya</taxon>
        <taxon>Basidiomycota</taxon>
        <taxon>Agaricomycotina</taxon>
        <taxon>Agaricomycetes</taxon>
        <taxon>Cantharellales</taxon>
        <taxon>Hydnaceae</taxon>
        <taxon>Hydnum</taxon>
    </lineage>
</organism>
<dbReference type="InterPro" id="IPR043129">
    <property type="entry name" value="ATPase_NBD"/>
</dbReference>
<dbReference type="CDD" id="cd10170">
    <property type="entry name" value="ASKHA_NBD_HSP70"/>
    <property type="match status" value="1"/>
</dbReference>
<sequence length="729" mass="80143">MALVNDLWNGPERIVLGIDLGTVYSAVAYSYLCQGGPRSITSVSEWPDQAKVSEPRVPTLLWYDRGKPAKCGASALTPNATQAKKKGWQLAKLFKLHVHPETMKLDHTFETSDLPDGVTISQIYSDYMAYLVSHTRHFFEGHVLDGGMVWDNHFESADIIITHPNGWGIREQHFLRKAAIDAGFPDPQKTGPGFDFSPMFGSDWLKRGVQFAMCDAGGSTVDITTYEVTRTEPSLLLKETRASASVPAGAIFVARAAQRDLNNQDKAAYAEFGEPDIEPHAINKSDPIESAHRIIQKILPLLARVLRILEQIICILENAVRLENELAQEDAATSFHYEISLSTLSEGKEKVVTVQNDFSLDMAGDPLAGKGEKESGPIEGAIPMSSDEEKVVSVRGRSALGAARTPLNGEVVKDSLPFQGVIPTLPLSVNEARVSGIQNSLAPGADNPPKSGTTAEVVPIQGVIDTAVSFDPYVDMIVAALRKQTAASEIKHIFLVGTLSKSQYLCRKLIVEMAKENRQITVVDDSAAKLTAEGAASGQDLVNGRACRFSYGVDVAPIFAPHDKEHQGRQIHRLADGRDHIHHEWSQDQNIKIKDSVSRDYVKYYNTGTPKLSTFSVALYAFTTVDQEAPRFMRDPHRRFLGLIPLRRPRLRKGFRKMCDLSADLSRISGGLERLRGPDGAFWVLNFSIGIEFGGVELQAYVEWVENGFKRRGGVTILPSEVVGSKPDT</sequence>
<comment type="caution">
    <text evidence="1">The sequence shown here is derived from an EMBL/GenBank/DDBJ whole genome shotgun (WGS) entry which is preliminary data.</text>
</comment>
<dbReference type="EMBL" id="MU128976">
    <property type="protein sequence ID" value="KAF9513160.1"/>
    <property type="molecule type" value="Genomic_DNA"/>
</dbReference>
<dbReference type="AlphaFoldDB" id="A0A9P6DWV4"/>
<name>A0A9P6DWV4_9AGAM</name>
<dbReference type="Gene3D" id="3.30.420.40">
    <property type="match status" value="1"/>
</dbReference>
<dbReference type="Proteomes" id="UP000886523">
    <property type="component" value="Unassembled WGS sequence"/>
</dbReference>
<protein>
    <submittedName>
        <fullName evidence="1">Uncharacterized protein</fullName>
    </submittedName>
</protein>
<gene>
    <name evidence="1" type="ORF">BS47DRAFT_1485791</name>
</gene>